<evidence type="ECO:0000256" key="1">
    <source>
        <dbReference type="ARBA" id="ARBA00004167"/>
    </source>
</evidence>
<comment type="similarity">
    <text evidence="2">Belongs to the YSP2 family.</text>
</comment>
<feature type="compositionally biased region" description="Low complexity" evidence="7">
    <location>
        <begin position="11"/>
        <end position="46"/>
    </location>
</feature>
<sequence length="922" mass="100310">MSAFLNKLRRPSTSADSRTRRSTSSSTVADDAAPPTSQQAPSSSPQRTAGASGSVFIENFDQSPQPQPSQPGNSPQPSYADSSTPHPKHHSSPMPEPRGTPTRPSPLQVPDSGPRTAGTPKLMLTQEGSNSPRSVSDHSPIYDYHRRSPSQSRTRVGLGLEKPNLQEDGELDGPTNNLNNSPPPVSQRAISLAQDGRDRSGSLASYHHDLAANGHHGFRSRSGSLVSRVTSRVGPVSPNSLTPVDSISKSSKKSKRRSRRRSINSQMSGQSSVVAALAKGGLHIASATGDEAMMKAAKIRKVSSGMKRSPYLTRGGRDMDDDDDEDSDDDDLDFDDEEDDESDLGEDLSVLGYAVASNRRNSDFHALFPTVDEGDYLIDDYGCALSKDILVQGRLYVSENYLCFHANIFGWTTDVVVPFNEIKTIEKKMTALVIPNAIGVYTANARYTFASFIARDTVYDVMMNIWRLCNPNAVMSALSLSATPSRPGSISGEPGSAMITATPGGQGEIGRGGQGGASGDHKPTQCACGRDGKHYPETALEATFPSTPEKVYNLMFNSSWLRTFLSDNQNLRDIEYSDWRPSSPSSPTLTRSLSYTKPLNGSIGPKQTTCHITDSREHFDPDEYIVMVTTTRTPDVPSGGVFSVKTRTCFMWAGPESTKVVVTTGVEWTGKSWIKGIIEKSAIDGQKQYHDDMKLSMLSYIQSHISEFLSPGARPAIEQPSPPSPSRTTSAAGSGITSAGTTSNEAQESAAAKARKEKQDADWWNLQAGIDSLVRGGQTIGEGLKACIDSVADMLFDNGLSKQGILWILIVLLVLSNIYTYLYADTSRSARGIQRGGEIRFSMEREQQQQQQQQQPSRSVYDEQVAEAVRMVLSQQRTMMDPVKEAKDLLRILDSVEGRMSQLRDEIRGVIEDSSAVRQNTI</sequence>
<dbReference type="Pfam" id="PF02893">
    <property type="entry name" value="GRAM"/>
    <property type="match status" value="1"/>
</dbReference>
<proteinExistence type="inferred from homology"/>
<feature type="region of interest" description="Disordered" evidence="7">
    <location>
        <begin position="229"/>
        <end position="271"/>
    </location>
</feature>
<feature type="compositionally biased region" description="Acidic residues" evidence="7">
    <location>
        <begin position="319"/>
        <end position="344"/>
    </location>
</feature>
<keyword evidence="11" id="KW-1185">Reference proteome</keyword>
<dbReference type="SMART" id="SM00568">
    <property type="entry name" value="GRAM"/>
    <property type="match status" value="1"/>
</dbReference>
<keyword evidence="5 8" id="KW-0472">Membrane</keyword>
<protein>
    <submittedName>
        <fullName evidence="10">GRAM domain-containing protein</fullName>
    </submittedName>
</protein>
<evidence type="ECO:0000313" key="11">
    <source>
        <dbReference type="Proteomes" id="UP000053800"/>
    </source>
</evidence>
<dbReference type="Pfam" id="PF16016">
    <property type="entry name" value="VASt"/>
    <property type="match status" value="1"/>
</dbReference>
<keyword evidence="4 8" id="KW-1133">Transmembrane helix</keyword>
<feature type="compositionally biased region" description="Basic residues" evidence="7">
    <location>
        <begin position="250"/>
        <end position="262"/>
    </location>
</feature>
<evidence type="ECO:0000256" key="3">
    <source>
        <dbReference type="ARBA" id="ARBA00022692"/>
    </source>
</evidence>
<name>A0ABR5BIX3_CRYGA</name>
<gene>
    <name evidence="10" type="ORF">I314_00214</name>
</gene>
<keyword evidence="3 8" id="KW-0812">Transmembrane</keyword>
<dbReference type="PANTHER" id="PTHR23319">
    <property type="entry name" value="GRAM DOMAIN CONTAINING 1B, ISOFORM E"/>
    <property type="match status" value="1"/>
</dbReference>
<evidence type="ECO:0000256" key="7">
    <source>
        <dbReference type="SAM" id="MobiDB-lite"/>
    </source>
</evidence>
<evidence type="ECO:0000256" key="8">
    <source>
        <dbReference type="SAM" id="Phobius"/>
    </source>
</evidence>
<dbReference type="InterPro" id="IPR011993">
    <property type="entry name" value="PH-like_dom_sf"/>
</dbReference>
<dbReference type="PANTHER" id="PTHR23319:SF4">
    <property type="entry name" value="GRAM DOMAIN CONTAINING 1B, ISOFORM E"/>
    <property type="match status" value="1"/>
</dbReference>
<dbReference type="EMBL" id="KN848889">
    <property type="protein sequence ID" value="KIR69110.1"/>
    <property type="molecule type" value="Genomic_DNA"/>
</dbReference>
<feature type="coiled-coil region" evidence="6">
    <location>
        <begin position="886"/>
        <end position="913"/>
    </location>
</feature>
<evidence type="ECO:0000256" key="4">
    <source>
        <dbReference type="ARBA" id="ARBA00022989"/>
    </source>
</evidence>
<dbReference type="InterPro" id="IPR004182">
    <property type="entry name" value="GRAM"/>
</dbReference>
<feature type="compositionally biased region" description="Low complexity" evidence="7">
    <location>
        <begin position="70"/>
        <end position="85"/>
    </location>
</feature>
<evidence type="ECO:0000259" key="9">
    <source>
        <dbReference type="PROSITE" id="PS51778"/>
    </source>
</evidence>
<keyword evidence="6" id="KW-0175">Coiled coil</keyword>
<accession>A0ABR5BIX3</accession>
<comment type="subcellular location">
    <subcellularLocation>
        <location evidence="1">Membrane</location>
        <topology evidence="1">Single-pass membrane protein</topology>
    </subcellularLocation>
</comment>
<feature type="compositionally biased region" description="Polar residues" evidence="7">
    <location>
        <begin position="736"/>
        <end position="747"/>
    </location>
</feature>
<feature type="region of interest" description="Disordered" evidence="7">
    <location>
        <begin position="1"/>
        <end position="202"/>
    </location>
</feature>
<dbReference type="InterPro" id="IPR051482">
    <property type="entry name" value="Cholesterol_transport"/>
</dbReference>
<dbReference type="Gene3D" id="2.30.29.30">
    <property type="entry name" value="Pleckstrin-homology domain (PH domain)/Phosphotyrosine-binding domain (PTB)"/>
    <property type="match status" value="1"/>
</dbReference>
<dbReference type="CDD" id="cd13220">
    <property type="entry name" value="PH-GRAM_GRAMDC"/>
    <property type="match status" value="1"/>
</dbReference>
<feature type="compositionally biased region" description="Gly residues" evidence="7">
    <location>
        <begin position="506"/>
        <end position="518"/>
    </location>
</feature>
<feature type="compositionally biased region" description="Low complexity" evidence="7">
    <location>
        <begin position="726"/>
        <end position="735"/>
    </location>
</feature>
<evidence type="ECO:0000256" key="6">
    <source>
        <dbReference type="SAM" id="Coils"/>
    </source>
</evidence>
<evidence type="ECO:0000313" key="10">
    <source>
        <dbReference type="EMBL" id="KIR69110.1"/>
    </source>
</evidence>
<feature type="region of interest" description="Disordered" evidence="7">
    <location>
        <begin position="307"/>
        <end position="344"/>
    </location>
</feature>
<evidence type="ECO:0000256" key="2">
    <source>
        <dbReference type="ARBA" id="ARBA00006582"/>
    </source>
</evidence>
<feature type="region of interest" description="Disordered" evidence="7">
    <location>
        <begin position="712"/>
        <end position="754"/>
    </location>
</feature>
<dbReference type="PROSITE" id="PS51778">
    <property type="entry name" value="VAST"/>
    <property type="match status" value="1"/>
</dbReference>
<feature type="domain" description="VASt" evidence="9">
    <location>
        <begin position="534"/>
        <end position="705"/>
    </location>
</feature>
<organism evidence="10 11">
    <name type="scientific">Cryptococcus bacillisporus CA1873</name>
    <dbReference type="NCBI Taxonomy" id="1296111"/>
    <lineage>
        <taxon>Eukaryota</taxon>
        <taxon>Fungi</taxon>
        <taxon>Dikarya</taxon>
        <taxon>Basidiomycota</taxon>
        <taxon>Agaricomycotina</taxon>
        <taxon>Tremellomycetes</taxon>
        <taxon>Tremellales</taxon>
        <taxon>Cryptococcaceae</taxon>
        <taxon>Cryptococcus</taxon>
        <taxon>Cryptococcus gattii species complex</taxon>
    </lineage>
</organism>
<dbReference type="Proteomes" id="UP000053800">
    <property type="component" value="Unassembled WGS sequence"/>
</dbReference>
<evidence type="ECO:0000256" key="5">
    <source>
        <dbReference type="ARBA" id="ARBA00023136"/>
    </source>
</evidence>
<feature type="transmembrane region" description="Helical" evidence="8">
    <location>
        <begin position="804"/>
        <end position="824"/>
    </location>
</feature>
<reference evidence="10 11" key="1">
    <citation type="submission" date="2015-01" db="EMBL/GenBank/DDBJ databases">
        <title>The Genome Sequence of Cryptococcus gattii CA1873.</title>
        <authorList>
            <consortium name="The Broad Institute Genomics Platform"/>
            <person name="Cuomo C."/>
            <person name="Litvintseva A."/>
            <person name="Chen Y."/>
            <person name="Heitman J."/>
            <person name="Sun S."/>
            <person name="Springer D."/>
            <person name="Dromer F."/>
            <person name="Young S."/>
            <person name="Zeng Q."/>
            <person name="Gargeya S."/>
            <person name="Abouelleil A."/>
            <person name="Alvarado L."/>
            <person name="Chapman S.B."/>
            <person name="Gainer-Dewar J."/>
            <person name="Goldberg J."/>
            <person name="Griggs A."/>
            <person name="Gujja S."/>
            <person name="Hansen M."/>
            <person name="Howarth C."/>
            <person name="Imamovic A."/>
            <person name="Larimer J."/>
            <person name="Murphy C."/>
            <person name="Naylor J."/>
            <person name="Pearson M."/>
            <person name="Priest M."/>
            <person name="Roberts A."/>
            <person name="Saif S."/>
            <person name="Shea T."/>
            <person name="Sykes S."/>
            <person name="Wortman J."/>
            <person name="Nusbaum C."/>
            <person name="Birren B."/>
        </authorList>
    </citation>
    <scope>NUCLEOTIDE SEQUENCE [LARGE SCALE GENOMIC DNA]</scope>
    <source>
        <strain evidence="10 11">CA1873</strain>
    </source>
</reference>
<feature type="region of interest" description="Disordered" evidence="7">
    <location>
        <begin position="506"/>
        <end position="525"/>
    </location>
</feature>
<dbReference type="InterPro" id="IPR031968">
    <property type="entry name" value="VASt"/>
</dbReference>